<keyword evidence="6" id="KW-1185">Reference proteome</keyword>
<feature type="signal peptide" evidence="4">
    <location>
        <begin position="1"/>
        <end position="25"/>
    </location>
</feature>
<dbReference type="GO" id="GO:0030313">
    <property type="term" value="C:cell envelope"/>
    <property type="evidence" value="ECO:0007669"/>
    <property type="project" value="UniProtKB-SubCell"/>
</dbReference>
<evidence type="ECO:0000256" key="4">
    <source>
        <dbReference type="SAM" id="SignalP"/>
    </source>
</evidence>
<keyword evidence="2 3" id="KW-0175">Coiled coil</keyword>
<dbReference type="PROSITE" id="PS51257">
    <property type="entry name" value="PROKAR_LIPOPROTEIN"/>
    <property type="match status" value="1"/>
</dbReference>
<dbReference type="RefSeq" id="WP_085756341.1">
    <property type="nucleotide sequence ID" value="NZ_CP021023.1"/>
</dbReference>
<organism evidence="5 6">
    <name type="scientific">Sedimentisphaera salicampi</name>
    <dbReference type="NCBI Taxonomy" id="1941349"/>
    <lineage>
        <taxon>Bacteria</taxon>
        <taxon>Pseudomonadati</taxon>
        <taxon>Planctomycetota</taxon>
        <taxon>Phycisphaerae</taxon>
        <taxon>Sedimentisphaerales</taxon>
        <taxon>Sedimentisphaeraceae</taxon>
        <taxon>Sedimentisphaera</taxon>
    </lineage>
</organism>
<dbReference type="Gene3D" id="2.40.420.20">
    <property type="match status" value="1"/>
</dbReference>
<evidence type="ECO:0000256" key="1">
    <source>
        <dbReference type="ARBA" id="ARBA00004196"/>
    </source>
</evidence>
<comment type="subcellular location">
    <subcellularLocation>
        <location evidence="1">Cell envelope</location>
    </subcellularLocation>
</comment>
<dbReference type="Gene3D" id="2.40.30.170">
    <property type="match status" value="1"/>
</dbReference>
<dbReference type="KEGG" id="pbp:STSP1_02138"/>
<keyword evidence="4" id="KW-0732">Signal</keyword>
<feature type="coiled-coil region" evidence="3">
    <location>
        <begin position="98"/>
        <end position="301"/>
    </location>
</feature>
<feature type="chain" id="PRO_5012258531" evidence="4">
    <location>
        <begin position="26"/>
        <end position="492"/>
    </location>
</feature>
<reference evidence="6" key="1">
    <citation type="submission" date="2017-04" db="EMBL/GenBank/DDBJ databases">
        <title>Comparative genomics and description of representatives of a novel lineage of planctomycetes thriving in anoxic sediments.</title>
        <authorList>
            <person name="Spring S."/>
            <person name="Bunk B."/>
            <person name="Sproer C."/>
        </authorList>
    </citation>
    <scope>NUCLEOTIDE SEQUENCE [LARGE SCALE GENOMIC DNA]</scope>
    <source>
        <strain evidence="6">ST-PulAB-D4</strain>
    </source>
</reference>
<dbReference type="InterPro" id="IPR050465">
    <property type="entry name" value="UPF0194_transport"/>
</dbReference>
<dbReference type="EMBL" id="CP021023">
    <property type="protein sequence ID" value="ARN57716.1"/>
    <property type="molecule type" value="Genomic_DNA"/>
</dbReference>
<dbReference type="STRING" id="1941349.STSP1_02138"/>
<name>A0A1W6LPN2_9BACT</name>
<evidence type="ECO:0000256" key="3">
    <source>
        <dbReference type="SAM" id="Coils"/>
    </source>
</evidence>
<proteinExistence type="predicted"/>
<dbReference type="PANTHER" id="PTHR32347:SF23">
    <property type="entry name" value="BLL5650 PROTEIN"/>
    <property type="match status" value="1"/>
</dbReference>
<protein>
    <submittedName>
        <fullName evidence="5">Efflux system component YknX</fullName>
    </submittedName>
</protein>
<dbReference type="Proteomes" id="UP000193334">
    <property type="component" value="Chromosome"/>
</dbReference>
<evidence type="ECO:0000313" key="6">
    <source>
        <dbReference type="Proteomes" id="UP000193334"/>
    </source>
</evidence>
<accession>A0A1W6LPN2</accession>
<evidence type="ECO:0000256" key="2">
    <source>
        <dbReference type="ARBA" id="ARBA00023054"/>
    </source>
</evidence>
<sequence length="492" mass="56640">MNSKTTALIILAAGLLISVSGCEDAKNHSKSSKDSSHLDRYFTVEPRDIVIGVEESGTVNSLKNHKIRYEASYRTQISWVIDENSEVEKGDVLVKFDDEELVSQVDEFENQLENARKELSIAKEELEIQKSENEANLRQAQDRVTDAEEELSKFLRLEGPKLRDEQTVEVENAREAVDEAEQAYEEAYEEHQSTVYDNQEEKNEAEEHLETLKGRIEREQINYENVLIDDKIFNRYTYRNRITTLENNLEQSRLDLKKTQVRADSSLIQKQNQIQRHKNDIERLEKELKRHREYLTMMELKSPVDGVVLYGDTDDRWRDEEPTEGMDVRRGEVLLTIPDLSQLMIDMDLPEIYRSRVNIGDEAVVTVESIQGLSVKGEVSDISPLPVNQLRWDPASPKIYETRITVPEEEKDERMVTGMNVQVKIISQRLKDVLAVPIEAVFEKDGRLFVYRTKNGSPEVVYVEIGPADDDFVSIEKGLNAGDKVCLFEPVE</sequence>
<dbReference type="AlphaFoldDB" id="A0A1W6LPN2"/>
<dbReference type="PANTHER" id="PTHR32347">
    <property type="entry name" value="EFFLUX SYSTEM COMPONENT YKNX-RELATED"/>
    <property type="match status" value="1"/>
</dbReference>
<gene>
    <name evidence="5" type="primary">yknX</name>
    <name evidence="5" type="ORF">STSP1_02138</name>
</gene>
<evidence type="ECO:0000313" key="5">
    <source>
        <dbReference type="EMBL" id="ARN57716.1"/>
    </source>
</evidence>